<keyword evidence="8" id="KW-1133">Transmembrane helix</keyword>
<evidence type="ECO:0000256" key="3">
    <source>
        <dbReference type="ARBA" id="ARBA00005179"/>
    </source>
</evidence>
<evidence type="ECO:0000256" key="13">
    <source>
        <dbReference type="PIRSR" id="PIRSR602401-1"/>
    </source>
</evidence>
<comment type="cofactor">
    <cofactor evidence="1 13">
        <name>heme</name>
        <dbReference type="ChEBI" id="CHEBI:30413"/>
    </cofactor>
</comment>
<dbReference type="InterPro" id="IPR050364">
    <property type="entry name" value="Cytochrome_P450_fung"/>
</dbReference>
<organism evidence="15 16">
    <name type="scientific">Calocera cornea HHB12733</name>
    <dbReference type="NCBI Taxonomy" id="1353952"/>
    <lineage>
        <taxon>Eukaryota</taxon>
        <taxon>Fungi</taxon>
        <taxon>Dikarya</taxon>
        <taxon>Basidiomycota</taxon>
        <taxon>Agaricomycotina</taxon>
        <taxon>Dacrymycetes</taxon>
        <taxon>Dacrymycetales</taxon>
        <taxon>Dacrymycetaceae</taxon>
        <taxon>Calocera</taxon>
    </lineage>
</organism>
<accession>A0A165EA73</accession>
<reference evidence="15 16" key="1">
    <citation type="journal article" date="2016" name="Mol. Biol. Evol.">
        <title>Comparative Genomics of Early-Diverging Mushroom-Forming Fungi Provides Insights into the Origins of Lignocellulose Decay Capabilities.</title>
        <authorList>
            <person name="Nagy L.G."/>
            <person name="Riley R."/>
            <person name="Tritt A."/>
            <person name="Adam C."/>
            <person name="Daum C."/>
            <person name="Floudas D."/>
            <person name="Sun H."/>
            <person name="Yadav J.S."/>
            <person name="Pangilinan J."/>
            <person name="Larsson K.H."/>
            <person name="Matsuura K."/>
            <person name="Barry K."/>
            <person name="Labutti K."/>
            <person name="Kuo R."/>
            <person name="Ohm R.A."/>
            <person name="Bhattacharya S.S."/>
            <person name="Shirouzu T."/>
            <person name="Yoshinaga Y."/>
            <person name="Martin F.M."/>
            <person name="Grigoriev I.V."/>
            <person name="Hibbett D.S."/>
        </authorList>
    </citation>
    <scope>NUCLEOTIDE SEQUENCE [LARGE SCALE GENOMIC DNA]</scope>
    <source>
        <strain evidence="15 16">HHB12733</strain>
    </source>
</reference>
<evidence type="ECO:0000256" key="9">
    <source>
        <dbReference type="ARBA" id="ARBA00023002"/>
    </source>
</evidence>
<dbReference type="InterPro" id="IPR001128">
    <property type="entry name" value="Cyt_P450"/>
</dbReference>
<dbReference type="EMBL" id="KV424014">
    <property type="protein sequence ID" value="KZT54434.1"/>
    <property type="molecule type" value="Genomic_DNA"/>
</dbReference>
<dbReference type="PRINTS" id="PR00463">
    <property type="entry name" value="EP450I"/>
</dbReference>
<feature type="binding site" description="axial binding residue" evidence="13">
    <location>
        <position position="359"/>
    </location>
    <ligand>
        <name>heme</name>
        <dbReference type="ChEBI" id="CHEBI:30413"/>
    </ligand>
    <ligandPart>
        <name>Fe</name>
        <dbReference type="ChEBI" id="CHEBI:18248"/>
    </ligandPart>
</feature>
<keyword evidence="16" id="KW-1185">Reference proteome</keyword>
<evidence type="ECO:0000256" key="8">
    <source>
        <dbReference type="ARBA" id="ARBA00022989"/>
    </source>
</evidence>
<dbReference type="InterPro" id="IPR002401">
    <property type="entry name" value="Cyt_P450_E_grp-I"/>
</dbReference>
<gene>
    <name evidence="15" type="ORF">CALCODRAFT_519401</name>
</gene>
<keyword evidence="11 14" id="KW-0503">Monooxygenase</keyword>
<keyword evidence="10 13" id="KW-0408">Iron</keyword>
<dbReference type="InParanoid" id="A0A165EA73"/>
<evidence type="ECO:0000313" key="15">
    <source>
        <dbReference type="EMBL" id="KZT54434.1"/>
    </source>
</evidence>
<keyword evidence="7 13" id="KW-0479">Metal-binding</keyword>
<evidence type="ECO:0000256" key="12">
    <source>
        <dbReference type="ARBA" id="ARBA00023136"/>
    </source>
</evidence>
<dbReference type="PRINTS" id="PR00385">
    <property type="entry name" value="P450"/>
</dbReference>
<evidence type="ECO:0000256" key="11">
    <source>
        <dbReference type="ARBA" id="ARBA00023033"/>
    </source>
</evidence>
<dbReference type="SUPFAM" id="SSF48264">
    <property type="entry name" value="Cytochrome P450"/>
    <property type="match status" value="1"/>
</dbReference>
<keyword evidence="6" id="KW-0812">Transmembrane</keyword>
<dbReference type="GO" id="GO:0005506">
    <property type="term" value="F:iron ion binding"/>
    <property type="evidence" value="ECO:0007669"/>
    <property type="project" value="InterPro"/>
</dbReference>
<comment type="subcellular location">
    <subcellularLocation>
        <location evidence="2">Membrane</location>
    </subcellularLocation>
</comment>
<keyword evidence="12" id="KW-0472">Membrane</keyword>
<dbReference type="GO" id="GO:0016020">
    <property type="term" value="C:membrane"/>
    <property type="evidence" value="ECO:0007669"/>
    <property type="project" value="UniProtKB-SubCell"/>
</dbReference>
<dbReference type="GO" id="GO:0020037">
    <property type="term" value="F:heme binding"/>
    <property type="evidence" value="ECO:0007669"/>
    <property type="project" value="InterPro"/>
</dbReference>
<dbReference type="GO" id="GO:0016705">
    <property type="term" value="F:oxidoreductase activity, acting on paired donors, with incorporation or reduction of molecular oxygen"/>
    <property type="evidence" value="ECO:0007669"/>
    <property type="project" value="InterPro"/>
</dbReference>
<name>A0A165EA73_9BASI</name>
<evidence type="ECO:0000256" key="10">
    <source>
        <dbReference type="ARBA" id="ARBA00023004"/>
    </source>
</evidence>
<dbReference type="OrthoDB" id="2789670at2759"/>
<dbReference type="InterPro" id="IPR017972">
    <property type="entry name" value="Cyt_P450_CS"/>
</dbReference>
<keyword evidence="5 13" id="KW-0349">Heme</keyword>
<comment type="similarity">
    <text evidence="4 14">Belongs to the cytochrome P450 family.</text>
</comment>
<dbReference type="PANTHER" id="PTHR46300:SF2">
    <property type="entry name" value="CYTOCHROME P450 MONOOXYGENASE ALNH-RELATED"/>
    <property type="match status" value="1"/>
</dbReference>
<evidence type="ECO:0000256" key="14">
    <source>
        <dbReference type="RuleBase" id="RU000461"/>
    </source>
</evidence>
<dbReference type="Pfam" id="PF00067">
    <property type="entry name" value="p450"/>
    <property type="match status" value="1"/>
</dbReference>
<evidence type="ECO:0000256" key="1">
    <source>
        <dbReference type="ARBA" id="ARBA00001971"/>
    </source>
</evidence>
<proteinExistence type="inferred from homology"/>
<evidence type="ECO:0000313" key="16">
    <source>
        <dbReference type="Proteomes" id="UP000076842"/>
    </source>
</evidence>
<dbReference type="Proteomes" id="UP000076842">
    <property type="component" value="Unassembled WGS sequence"/>
</dbReference>
<dbReference type="PROSITE" id="PS00086">
    <property type="entry name" value="CYTOCHROME_P450"/>
    <property type="match status" value="1"/>
</dbReference>
<evidence type="ECO:0000256" key="2">
    <source>
        <dbReference type="ARBA" id="ARBA00004370"/>
    </source>
</evidence>
<dbReference type="PANTHER" id="PTHR46300">
    <property type="entry name" value="P450, PUTATIVE (EUROFUNG)-RELATED-RELATED"/>
    <property type="match status" value="1"/>
</dbReference>
<protein>
    <submittedName>
        <fullName evidence="15">Cytochrome P450</fullName>
    </submittedName>
</protein>
<evidence type="ECO:0000256" key="6">
    <source>
        <dbReference type="ARBA" id="ARBA00022692"/>
    </source>
</evidence>
<dbReference type="GO" id="GO:0004497">
    <property type="term" value="F:monooxygenase activity"/>
    <property type="evidence" value="ECO:0007669"/>
    <property type="project" value="UniProtKB-KW"/>
</dbReference>
<sequence>MGQTIVVLSGAKEAADVLDRLSQKTSDRPRLIKVNDFLCRGMEFTFLPRSTRWRTMRRAAHEGLHVGDLFAMLEEEARTLVQGLVEHPEVEHTQHIHRMAASIGWRSIFGHDTVPLTGPDPTHHIDKQAVELTVAMLPGGSIVDIFPPLKPIIARIAYLRRRADRWFEDMSTYFEHYYSANQTADHSSVSRNLKGIGGNLGLDSHTGAWIAGALFFAAEDTAACAMLWFIYAMMLYPETGKAARKQLSEVVGERPPSFADRGQLPQVDAMVKEVLRWRPPAPLGVPHAASEELVYGGFVIPRGAIVVANIYEISRDPLLYGDGDHFDPSRFIDTNQMLKAPERDSKDDYLCFGHGRRICVGKDLAINSLWITIVHLLWAFDFKQREEDSVVPTATNFHDKGATIEPKRFLVSAIARHPNLMENLKTIVLDE</sequence>
<keyword evidence="9 14" id="KW-0560">Oxidoreductase</keyword>
<dbReference type="InterPro" id="IPR036396">
    <property type="entry name" value="Cyt_P450_sf"/>
</dbReference>
<comment type="pathway">
    <text evidence="3">Secondary metabolite biosynthesis.</text>
</comment>
<dbReference type="Gene3D" id="1.10.630.10">
    <property type="entry name" value="Cytochrome P450"/>
    <property type="match status" value="1"/>
</dbReference>
<dbReference type="STRING" id="1353952.A0A165EA73"/>
<evidence type="ECO:0000256" key="7">
    <source>
        <dbReference type="ARBA" id="ARBA00022723"/>
    </source>
</evidence>
<dbReference type="AlphaFoldDB" id="A0A165EA73"/>
<evidence type="ECO:0000256" key="5">
    <source>
        <dbReference type="ARBA" id="ARBA00022617"/>
    </source>
</evidence>
<evidence type="ECO:0000256" key="4">
    <source>
        <dbReference type="ARBA" id="ARBA00010617"/>
    </source>
</evidence>